<keyword evidence="5" id="KW-0464">Manganese</keyword>
<dbReference type="SFLD" id="SFLDG01019">
    <property type="entry name" value="Terpene_Cyclase_Like_1_C_Termi"/>
    <property type="match status" value="1"/>
</dbReference>
<feature type="domain" description="Terpene synthase N-terminal" evidence="8">
    <location>
        <begin position="73"/>
        <end position="250"/>
    </location>
</feature>
<evidence type="ECO:0000256" key="3">
    <source>
        <dbReference type="ARBA" id="ARBA00022723"/>
    </source>
</evidence>
<evidence type="ECO:0000313" key="11">
    <source>
        <dbReference type="Proteomes" id="UP000886595"/>
    </source>
</evidence>
<dbReference type="InterPro" id="IPR044814">
    <property type="entry name" value="Terpene_cyclase_plant_C1"/>
</dbReference>
<evidence type="ECO:0000256" key="7">
    <source>
        <dbReference type="ARBA" id="ARBA00038405"/>
    </source>
</evidence>
<organism evidence="10 11">
    <name type="scientific">Brassica carinata</name>
    <name type="common">Ethiopian mustard</name>
    <name type="synonym">Abyssinian cabbage</name>
    <dbReference type="NCBI Taxonomy" id="52824"/>
    <lineage>
        <taxon>Eukaryota</taxon>
        <taxon>Viridiplantae</taxon>
        <taxon>Streptophyta</taxon>
        <taxon>Embryophyta</taxon>
        <taxon>Tracheophyta</taxon>
        <taxon>Spermatophyta</taxon>
        <taxon>Magnoliopsida</taxon>
        <taxon>eudicotyledons</taxon>
        <taxon>Gunneridae</taxon>
        <taxon>Pentapetalae</taxon>
        <taxon>rosids</taxon>
        <taxon>malvids</taxon>
        <taxon>Brassicales</taxon>
        <taxon>Brassicaceae</taxon>
        <taxon>Brassiceae</taxon>
        <taxon>Brassica</taxon>
    </lineage>
</organism>
<dbReference type="GO" id="GO:0000287">
    <property type="term" value="F:magnesium ion binding"/>
    <property type="evidence" value="ECO:0007669"/>
    <property type="project" value="InterPro"/>
</dbReference>
<dbReference type="OrthoDB" id="1078604at2759"/>
<dbReference type="InterPro" id="IPR050148">
    <property type="entry name" value="Terpene_synthase-like"/>
</dbReference>
<evidence type="ECO:0000256" key="6">
    <source>
        <dbReference type="ARBA" id="ARBA00023239"/>
    </source>
</evidence>
<evidence type="ECO:0000259" key="8">
    <source>
        <dbReference type="Pfam" id="PF01397"/>
    </source>
</evidence>
<comment type="cofactor">
    <cofactor evidence="2">
        <name>Mg(2+)</name>
        <dbReference type="ChEBI" id="CHEBI:18420"/>
    </cofactor>
</comment>
<proteinExistence type="inferred from homology"/>
<feature type="domain" description="Terpene synthase metal-binding" evidence="9">
    <location>
        <begin position="307"/>
        <end position="547"/>
    </location>
</feature>
<dbReference type="InterPro" id="IPR008949">
    <property type="entry name" value="Isoprenoid_synthase_dom_sf"/>
</dbReference>
<dbReference type="FunFam" id="1.50.10.130:FF:000001">
    <property type="entry name" value="Isoprene synthase, chloroplastic"/>
    <property type="match status" value="1"/>
</dbReference>
<dbReference type="EMBL" id="JAAMPC010000048">
    <property type="protein sequence ID" value="KAG2244918.1"/>
    <property type="molecule type" value="Genomic_DNA"/>
</dbReference>
<dbReference type="SUPFAM" id="SSF48239">
    <property type="entry name" value="Terpenoid cyclases/Protein prenyltransferases"/>
    <property type="match status" value="1"/>
</dbReference>
<dbReference type="Pfam" id="PF03936">
    <property type="entry name" value="Terpene_synth_C"/>
    <property type="match status" value="1"/>
</dbReference>
<reference evidence="10 11" key="1">
    <citation type="submission" date="2020-02" db="EMBL/GenBank/DDBJ databases">
        <authorList>
            <person name="Ma Q."/>
            <person name="Huang Y."/>
            <person name="Song X."/>
            <person name="Pei D."/>
        </authorList>
    </citation>
    <scope>NUCLEOTIDE SEQUENCE [LARGE SCALE GENOMIC DNA]</scope>
    <source>
        <strain evidence="10">Sxm20200214</strain>
        <tissue evidence="10">Leaf</tissue>
    </source>
</reference>
<keyword evidence="3" id="KW-0479">Metal-binding</keyword>
<dbReference type="Gene3D" id="1.50.10.130">
    <property type="entry name" value="Terpene synthase, N-terminal domain"/>
    <property type="match status" value="1"/>
</dbReference>
<evidence type="ECO:0000259" key="9">
    <source>
        <dbReference type="Pfam" id="PF03936"/>
    </source>
</evidence>
<sequence length="605" mass="70247">MESIAVFGPKHGSHVFFPSPKNLFPVNQLSCFPLMSVPTKPPKFVRRLKATTTMTSDDQESNRTFTELLPSPWTDQFHSVSVDASEMDALRKEIDVIKPKVKNALMSSQGIDSAKKRILMIYLLVSLGLAHHFEDEIDETLKESFEKKEEMMEGENDLYTVSTIFWVFRRYGHHISSDVFRRFTKDSGNFKESLVGDAKGMLSLYEAAYLRKTKDYIMDEALIFTSRHLDSLAADGTCPPHLSVRIRNALTLPQHWNMEMLFLVEYISFFEQEKDHDEMLLKFAKISFKLVQLQYLQELKIVSKWYNDLEFESKLPPYFRHRIVENHFFVQAMCFEPQLSRARIIMVKYFIILVLLDDTFDRYASLPEAEGLANSSERWAHEHTMDKQPDYLKFVLNFMIDTFEEFERELGPQGRSYNVSASKEVFKTHVKANFDLAKWGLVYHVPSFEEYMEVGEVEIAVYATLASRYMSMGKMVAKEAFEWLKSRPKIVQSLCVKGRLMDDITGFQDDISRGYVTNAVSCYMKQYGVSENEAFRELNKMVGEADKIINEEFLTITGVRHCVLKAVIDLARMIHVCYNGYEGYTDPQGKIKEYMTSMFVDQIRL</sequence>
<dbReference type="GO" id="GO:0016102">
    <property type="term" value="P:diterpenoid biosynthetic process"/>
    <property type="evidence" value="ECO:0007669"/>
    <property type="project" value="InterPro"/>
</dbReference>
<comment type="similarity">
    <text evidence="7">Belongs to the terpene synthase family. Tpsa subfamily.</text>
</comment>
<dbReference type="InterPro" id="IPR005630">
    <property type="entry name" value="Terpene_synthase_metal-bd"/>
</dbReference>
<keyword evidence="6" id="KW-0456">Lyase</keyword>
<keyword evidence="4" id="KW-0460">Magnesium</keyword>
<evidence type="ECO:0008006" key="12">
    <source>
        <dbReference type="Google" id="ProtNLM"/>
    </source>
</evidence>
<dbReference type="SFLD" id="SFLDS00005">
    <property type="entry name" value="Isoprenoid_Synthase_Type_I"/>
    <property type="match status" value="1"/>
</dbReference>
<evidence type="ECO:0000256" key="5">
    <source>
        <dbReference type="ARBA" id="ARBA00023211"/>
    </source>
</evidence>
<name>A0A8X7P6H3_BRACI</name>
<dbReference type="Gene3D" id="1.10.600.10">
    <property type="entry name" value="Farnesyl Diphosphate Synthase"/>
    <property type="match status" value="1"/>
</dbReference>
<keyword evidence="11" id="KW-1185">Reference proteome</keyword>
<dbReference type="PANTHER" id="PTHR31225:SF242">
    <property type="entry name" value="TERPENOID SYNTHASE 9"/>
    <property type="match status" value="1"/>
</dbReference>
<evidence type="ECO:0000256" key="1">
    <source>
        <dbReference type="ARBA" id="ARBA00001936"/>
    </source>
</evidence>
<gene>
    <name evidence="10" type="ORF">Bca52824_093241</name>
</gene>
<dbReference type="GO" id="GO:0010333">
    <property type="term" value="F:terpene synthase activity"/>
    <property type="evidence" value="ECO:0007669"/>
    <property type="project" value="InterPro"/>
</dbReference>
<dbReference type="FunFam" id="1.10.600.10:FF:000007">
    <property type="entry name" value="Isoprene synthase, chloroplastic"/>
    <property type="match status" value="1"/>
</dbReference>
<evidence type="ECO:0000313" key="10">
    <source>
        <dbReference type="EMBL" id="KAG2244918.1"/>
    </source>
</evidence>
<dbReference type="Pfam" id="PF01397">
    <property type="entry name" value="Terpene_synth"/>
    <property type="match status" value="1"/>
</dbReference>
<dbReference type="InterPro" id="IPR008930">
    <property type="entry name" value="Terpenoid_cyclase/PrenylTrfase"/>
</dbReference>
<comment type="cofactor">
    <cofactor evidence="1">
        <name>Mn(2+)</name>
        <dbReference type="ChEBI" id="CHEBI:29035"/>
    </cofactor>
</comment>
<dbReference type="SUPFAM" id="SSF48576">
    <property type="entry name" value="Terpenoid synthases"/>
    <property type="match status" value="1"/>
</dbReference>
<dbReference type="InterPro" id="IPR036965">
    <property type="entry name" value="Terpene_synth_N_sf"/>
</dbReference>
<dbReference type="Proteomes" id="UP000886595">
    <property type="component" value="Unassembled WGS sequence"/>
</dbReference>
<dbReference type="PANTHER" id="PTHR31225">
    <property type="entry name" value="OS04G0344100 PROTEIN-RELATED"/>
    <property type="match status" value="1"/>
</dbReference>
<dbReference type="CDD" id="cd00684">
    <property type="entry name" value="Terpene_cyclase_plant_C1"/>
    <property type="match status" value="1"/>
</dbReference>
<dbReference type="InterPro" id="IPR034741">
    <property type="entry name" value="Terpene_cyclase-like_1_C"/>
</dbReference>
<accession>A0A8X7P6H3</accession>
<comment type="caution">
    <text evidence="10">The sequence shown here is derived from an EMBL/GenBank/DDBJ whole genome shotgun (WGS) entry which is preliminary data.</text>
</comment>
<protein>
    <recommendedName>
        <fullName evidence="12">Terpenoid synthase 7</fullName>
    </recommendedName>
</protein>
<dbReference type="AlphaFoldDB" id="A0A8X7P6H3"/>
<evidence type="ECO:0000256" key="4">
    <source>
        <dbReference type="ARBA" id="ARBA00022842"/>
    </source>
</evidence>
<dbReference type="InterPro" id="IPR001906">
    <property type="entry name" value="Terpene_synth_N"/>
</dbReference>
<evidence type="ECO:0000256" key="2">
    <source>
        <dbReference type="ARBA" id="ARBA00001946"/>
    </source>
</evidence>